<protein>
    <submittedName>
        <fullName evidence="1">Transcriptional regulator, TenA family</fullName>
    </submittedName>
</protein>
<organism evidence="1 2">
    <name type="scientific">Streptococcus parauberis NCFD 2020</name>
    <dbReference type="NCBI Taxonomy" id="873447"/>
    <lineage>
        <taxon>Bacteria</taxon>
        <taxon>Bacillati</taxon>
        <taxon>Bacillota</taxon>
        <taxon>Bacilli</taxon>
        <taxon>Lactobacillales</taxon>
        <taxon>Streptococcaceae</taxon>
        <taxon>Streptococcus</taxon>
    </lineage>
</organism>
<dbReference type="Proteomes" id="UP000003732">
    <property type="component" value="Unassembled WGS sequence"/>
</dbReference>
<dbReference type="AlphaFoldDB" id="F1Z1Y0"/>
<evidence type="ECO:0000313" key="1">
    <source>
        <dbReference type="EMBL" id="EGE53666.1"/>
    </source>
</evidence>
<reference evidence="1 2" key="1">
    <citation type="submission" date="2011-02" db="EMBL/GenBank/DDBJ databases">
        <authorList>
            <person name="Stanhope M.J."/>
            <person name="Durkin A.S."/>
            <person name="Hostetler J."/>
            <person name="Kim M."/>
            <person name="Radune D."/>
            <person name="Singh I."/>
            <person name="Town C.D."/>
        </authorList>
    </citation>
    <scope>NUCLEOTIDE SEQUENCE [LARGE SCALE GENOMIC DNA]</scope>
    <source>
        <strain evidence="1 2">NCFD 2020</strain>
    </source>
</reference>
<comment type="caution">
    <text evidence="1">The sequence shown here is derived from an EMBL/GenBank/DDBJ whole genome shotgun (WGS) entry which is preliminary data.</text>
</comment>
<proteinExistence type="predicted"/>
<sequence length="39" mass="4406">MGAAEEPHQSLAKYTGQSYQSIISGSQWCPSFDHYIKQM</sequence>
<name>F1Z1Y0_9STRE</name>
<dbReference type="EMBL" id="AEUT02000001">
    <property type="protein sequence ID" value="EGE53666.1"/>
    <property type="molecule type" value="Genomic_DNA"/>
</dbReference>
<accession>F1Z1Y0</accession>
<gene>
    <name evidence="1" type="ORF">SPB_0931</name>
</gene>
<dbReference type="HOGENOM" id="CLU_3317805_0_0_9"/>
<evidence type="ECO:0000313" key="2">
    <source>
        <dbReference type="Proteomes" id="UP000003732"/>
    </source>
</evidence>